<proteinExistence type="predicted"/>
<organism evidence="2 3">
    <name type="scientific">Papilio machaon</name>
    <name type="common">Old World swallowtail butterfly</name>
    <dbReference type="NCBI Taxonomy" id="76193"/>
    <lineage>
        <taxon>Eukaryota</taxon>
        <taxon>Metazoa</taxon>
        <taxon>Ecdysozoa</taxon>
        <taxon>Arthropoda</taxon>
        <taxon>Hexapoda</taxon>
        <taxon>Insecta</taxon>
        <taxon>Pterygota</taxon>
        <taxon>Neoptera</taxon>
        <taxon>Endopterygota</taxon>
        <taxon>Lepidoptera</taxon>
        <taxon>Glossata</taxon>
        <taxon>Ditrysia</taxon>
        <taxon>Papilionoidea</taxon>
        <taxon>Papilionidae</taxon>
        <taxon>Papilioninae</taxon>
        <taxon>Papilio</taxon>
    </lineage>
</organism>
<keyword evidence="1" id="KW-0472">Membrane</keyword>
<keyword evidence="3" id="KW-1185">Reference proteome</keyword>
<name>A0A194RMT6_PAPMA</name>
<dbReference type="AlphaFoldDB" id="A0A194RMT6"/>
<feature type="transmembrane region" description="Helical" evidence="1">
    <location>
        <begin position="193"/>
        <end position="218"/>
    </location>
</feature>
<accession>A0A194RMT6</accession>
<evidence type="ECO:0008006" key="4">
    <source>
        <dbReference type="Google" id="ProtNLM"/>
    </source>
</evidence>
<keyword evidence="1" id="KW-1133">Transmembrane helix</keyword>
<evidence type="ECO:0000256" key="1">
    <source>
        <dbReference type="SAM" id="Phobius"/>
    </source>
</evidence>
<sequence length="251" mass="27663">MAVPMVNKCCYCVSLHTGTLIIAYTYTIASLKNETYGLKAEMEVVNKLFSQVLLGYKNKQDLDKLVNRLEENHGILTQMAEQENGSEASSALPKLLLQLVWALLELTAYCLLVTLAPLGREGAISANKHALYVTAAAVSGVHLLCSLLLIIAAYKKLASLTLPWTIVTGILTAIFFVMCLTGISLILQDSGEMLGIEAVIIFVHLMRACVSVYCIVIVHSRHKQIMYEEDEQRFQHSARLYKAVNTSEPAA</sequence>
<feature type="transmembrane region" description="Helical" evidence="1">
    <location>
        <begin position="95"/>
        <end position="118"/>
    </location>
</feature>
<protein>
    <recommendedName>
        <fullName evidence="4">Transmembrane protein</fullName>
    </recommendedName>
</protein>
<dbReference type="Proteomes" id="UP000053240">
    <property type="component" value="Unassembled WGS sequence"/>
</dbReference>
<feature type="transmembrane region" description="Helical" evidence="1">
    <location>
        <begin position="166"/>
        <end position="187"/>
    </location>
</feature>
<dbReference type="EMBL" id="KQ460154">
    <property type="protein sequence ID" value="KPJ17311.1"/>
    <property type="molecule type" value="Genomic_DNA"/>
</dbReference>
<reference evidence="2 3" key="1">
    <citation type="journal article" date="2015" name="Nat. Commun.">
        <title>Outbred genome sequencing and CRISPR/Cas9 gene editing in butterflies.</title>
        <authorList>
            <person name="Li X."/>
            <person name="Fan D."/>
            <person name="Zhang W."/>
            <person name="Liu G."/>
            <person name="Zhang L."/>
            <person name="Zhao L."/>
            <person name="Fang X."/>
            <person name="Chen L."/>
            <person name="Dong Y."/>
            <person name="Chen Y."/>
            <person name="Ding Y."/>
            <person name="Zhao R."/>
            <person name="Feng M."/>
            <person name="Zhu Y."/>
            <person name="Feng Y."/>
            <person name="Jiang X."/>
            <person name="Zhu D."/>
            <person name="Xiang H."/>
            <person name="Feng X."/>
            <person name="Li S."/>
            <person name="Wang J."/>
            <person name="Zhang G."/>
            <person name="Kronforst M.R."/>
            <person name="Wang W."/>
        </authorList>
    </citation>
    <scope>NUCLEOTIDE SEQUENCE [LARGE SCALE GENOMIC DNA]</scope>
    <source>
        <strain evidence="2">Ya'a_city_454_Pm</strain>
        <tissue evidence="2">Whole body</tissue>
    </source>
</reference>
<dbReference type="InParanoid" id="A0A194RMT6"/>
<keyword evidence="1" id="KW-0812">Transmembrane</keyword>
<evidence type="ECO:0000313" key="2">
    <source>
        <dbReference type="EMBL" id="KPJ17311.1"/>
    </source>
</evidence>
<dbReference type="InterPro" id="IPR031720">
    <property type="entry name" value="DUF4728"/>
</dbReference>
<feature type="transmembrane region" description="Helical" evidence="1">
    <location>
        <begin position="130"/>
        <end position="154"/>
    </location>
</feature>
<evidence type="ECO:0000313" key="3">
    <source>
        <dbReference type="Proteomes" id="UP000053240"/>
    </source>
</evidence>
<dbReference type="Pfam" id="PF15860">
    <property type="entry name" value="DUF4728"/>
    <property type="match status" value="1"/>
</dbReference>
<gene>
    <name evidence="2" type="ORF">RR48_08802</name>
</gene>